<sequence length="60" mass="6671">MKLLSHLSSPSNGDHHTGESCRFFFRILACEMGALVDCKENFKFDQNQQGGGGIEGQRQL</sequence>
<evidence type="ECO:0000313" key="1">
    <source>
        <dbReference type="EMBL" id="MBY0203698.1"/>
    </source>
</evidence>
<name>A0ABS7KHS6_9BACL</name>
<protein>
    <submittedName>
        <fullName evidence="1">Uncharacterized protein</fullName>
    </submittedName>
</protein>
<keyword evidence="2" id="KW-1185">Reference proteome</keyword>
<dbReference type="EMBL" id="JACLIC010000018">
    <property type="protein sequence ID" value="MBY0203698.1"/>
    <property type="molecule type" value="Genomic_DNA"/>
</dbReference>
<proteinExistence type="predicted"/>
<accession>A0ABS7KHS6</accession>
<evidence type="ECO:0000313" key="2">
    <source>
        <dbReference type="Proteomes" id="UP000706031"/>
    </source>
</evidence>
<reference evidence="1 2" key="1">
    <citation type="submission" date="2020-08" db="EMBL/GenBank/DDBJ databases">
        <title>Fungal Genomes of the International Space Station.</title>
        <authorList>
            <person name="Seuylemezian A."/>
            <person name="Singh N.K."/>
            <person name="Wood J."/>
            <person name="Venkateswaran K."/>
        </authorList>
    </citation>
    <scope>NUCLEOTIDE SEQUENCE [LARGE SCALE GENOMIC DNA]</scope>
    <source>
        <strain evidence="1 2">S/N-304-OC-R4</strain>
    </source>
</reference>
<dbReference type="Proteomes" id="UP000706031">
    <property type="component" value="Unassembled WGS sequence"/>
</dbReference>
<gene>
    <name evidence="1" type="ORF">H7T88_10790</name>
</gene>
<organism evidence="1 2">
    <name type="scientific">Paenibacillus cucumis</name>
    <name type="common">ex Kampfer et al. 2016</name>
    <dbReference type="NCBI Taxonomy" id="1776858"/>
    <lineage>
        <taxon>Bacteria</taxon>
        <taxon>Bacillati</taxon>
        <taxon>Bacillota</taxon>
        <taxon>Bacilli</taxon>
        <taxon>Bacillales</taxon>
        <taxon>Paenibacillaceae</taxon>
        <taxon>Paenibacillus</taxon>
    </lineage>
</organism>
<comment type="caution">
    <text evidence="1">The sequence shown here is derived from an EMBL/GenBank/DDBJ whole genome shotgun (WGS) entry which is preliminary data.</text>
</comment>
<dbReference type="RefSeq" id="WP_221788410.1">
    <property type="nucleotide sequence ID" value="NZ_JACLIC010000018.1"/>
</dbReference>